<organism evidence="1 2">
    <name type="scientific">Methylacidimicrobium cyclopophantes</name>
    <dbReference type="NCBI Taxonomy" id="1041766"/>
    <lineage>
        <taxon>Bacteria</taxon>
        <taxon>Pseudomonadati</taxon>
        <taxon>Verrucomicrobiota</taxon>
        <taxon>Methylacidimicrobium</taxon>
    </lineage>
</organism>
<keyword evidence="2" id="KW-1185">Reference proteome</keyword>
<reference evidence="1" key="1">
    <citation type="submission" date="2019-09" db="EMBL/GenBank/DDBJ databases">
        <authorList>
            <person name="Cremers G."/>
        </authorList>
    </citation>
    <scope>NUCLEOTIDE SEQUENCE [LARGE SCALE GENOMIC DNA]</scope>
    <source>
        <strain evidence="1">3B</strain>
    </source>
</reference>
<name>A0A5E6MFY6_9BACT</name>
<dbReference type="EMBL" id="CABFUZ020000249">
    <property type="protein sequence ID" value="VVM08388.1"/>
    <property type="molecule type" value="Genomic_DNA"/>
</dbReference>
<dbReference type="Proteomes" id="UP000381693">
    <property type="component" value="Unassembled WGS sequence"/>
</dbReference>
<dbReference type="AlphaFoldDB" id="A0A5E6MFY6"/>
<accession>A0A5E6MFY6</accession>
<sequence>MKPVDRCRALRALGGPERLRQSHQGQGRRHSMKYWKQCVELCGVPGEEPNPEPPFGGELDQTDRWKERSTFGSFSGKPRLPIRFRAWR</sequence>
<gene>
    <name evidence="1" type="ORF">MAMC_02099</name>
</gene>
<protein>
    <submittedName>
        <fullName evidence="1">Uncharacterized protein</fullName>
    </submittedName>
</protein>
<comment type="caution">
    <text evidence="1">The sequence shown here is derived from an EMBL/GenBank/DDBJ whole genome shotgun (WGS) entry which is preliminary data.</text>
</comment>
<proteinExistence type="predicted"/>
<evidence type="ECO:0000313" key="1">
    <source>
        <dbReference type="EMBL" id="VVM08388.1"/>
    </source>
</evidence>
<evidence type="ECO:0000313" key="2">
    <source>
        <dbReference type="Proteomes" id="UP000381693"/>
    </source>
</evidence>